<keyword evidence="5" id="KW-1185">Reference proteome</keyword>
<dbReference type="EMBL" id="JBFRUW010000050">
    <property type="protein sequence ID" value="MFA0569387.1"/>
    <property type="molecule type" value="Genomic_DNA"/>
</dbReference>
<dbReference type="InterPro" id="IPR029787">
    <property type="entry name" value="Nucleotide_cyclase"/>
</dbReference>
<organism evidence="4 5">
    <name type="scientific">Vibrio gallaecicus</name>
    <dbReference type="NCBI Taxonomy" id="552386"/>
    <lineage>
        <taxon>Bacteria</taxon>
        <taxon>Pseudomonadati</taxon>
        <taxon>Pseudomonadota</taxon>
        <taxon>Gammaproteobacteria</taxon>
        <taxon>Vibrionales</taxon>
        <taxon>Vibrionaceae</taxon>
        <taxon>Vibrio</taxon>
    </lineage>
</organism>
<evidence type="ECO:0000259" key="2">
    <source>
        <dbReference type="PROSITE" id="PS50883"/>
    </source>
</evidence>
<dbReference type="InterPro" id="IPR052155">
    <property type="entry name" value="Biofilm_reg_signaling"/>
</dbReference>
<dbReference type="InterPro" id="IPR043128">
    <property type="entry name" value="Rev_trsase/Diguanyl_cyclase"/>
</dbReference>
<keyword evidence="1" id="KW-0472">Membrane</keyword>
<keyword evidence="1" id="KW-1133">Transmembrane helix</keyword>
<dbReference type="InterPro" id="IPR000160">
    <property type="entry name" value="GGDEF_dom"/>
</dbReference>
<evidence type="ECO:0000256" key="1">
    <source>
        <dbReference type="SAM" id="Phobius"/>
    </source>
</evidence>
<evidence type="ECO:0000313" key="5">
    <source>
        <dbReference type="Proteomes" id="UP001570417"/>
    </source>
</evidence>
<gene>
    <name evidence="4" type="ORF">AB4566_14035</name>
</gene>
<dbReference type="Pfam" id="PF00990">
    <property type="entry name" value="GGDEF"/>
    <property type="match status" value="1"/>
</dbReference>
<dbReference type="PANTHER" id="PTHR44757:SF2">
    <property type="entry name" value="BIOFILM ARCHITECTURE MAINTENANCE PROTEIN MBAA"/>
    <property type="match status" value="1"/>
</dbReference>
<protein>
    <submittedName>
        <fullName evidence="4">Bifunctional diguanylate cyclase/phosphodiesterase</fullName>
    </submittedName>
</protein>
<keyword evidence="1" id="KW-0812">Transmembrane</keyword>
<accession>A0ABV4ND87</accession>
<dbReference type="PROSITE" id="PS50883">
    <property type="entry name" value="EAL"/>
    <property type="match status" value="1"/>
</dbReference>
<dbReference type="SUPFAM" id="SSF141868">
    <property type="entry name" value="EAL domain-like"/>
    <property type="match status" value="1"/>
</dbReference>
<dbReference type="PANTHER" id="PTHR44757">
    <property type="entry name" value="DIGUANYLATE CYCLASE DGCP"/>
    <property type="match status" value="1"/>
</dbReference>
<dbReference type="Gene3D" id="3.20.20.450">
    <property type="entry name" value="EAL domain"/>
    <property type="match status" value="1"/>
</dbReference>
<dbReference type="SMART" id="SM00267">
    <property type="entry name" value="GGDEF"/>
    <property type="match status" value="1"/>
</dbReference>
<dbReference type="Proteomes" id="UP001570417">
    <property type="component" value="Unassembled WGS sequence"/>
</dbReference>
<dbReference type="PROSITE" id="PS50887">
    <property type="entry name" value="GGDEF"/>
    <property type="match status" value="1"/>
</dbReference>
<dbReference type="Pfam" id="PF00563">
    <property type="entry name" value="EAL"/>
    <property type="match status" value="1"/>
</dbReference>
<dbReference type="NCBIfam" id="TIGR00254">
    <property type="entry name" value="GGDEF"/>
    <property type="match status" value="1"/>
</dbReference>
<proteinExistence type="predicted"/>
<sequence>MNLTQRVKFFILPIIILTFATAGYLSFQVFRQHQVDYHTHFISHSLYHLHESLQIEDRSNNSQLSTLLNNNEFIRISDEVNWDYLDYSLNPAIYSMIARSVENSATQSIHITNNRGRILLAFDDNDPFSEVQLPPHTEEFVKHALQHFLLTSSFSTVSTLFRDSDGILKIVYARSFSPRLLQHDLRNKTNEYLVAIQVTNLDSFTTFQNQIRHEFGDEVTFSVQPEFFPGSSQIDQTDINVTLSQDKSLIGSMDGGAYFYSVKVPKHLVDKSTTTSFYLAFSSALVMSVVTYLFLLWVIKTQIINPILSLESNVRETTLSGNNKLILLDKNDEVSKLNNAYYHLVSNLDHLASRDVLTDLANRRQFETWLEERLKFVNTVEFKDKKPQDFALLFIDLDKFKQVNDHHGHETGDKLLQIFSKRLTDVVKTSVSSSSIEFSSIARLAGDEFSVALPKINGLDEAEHVAQQIIAMFDGGFEVGGICHDVKASIGIAMYTENMSSASHLLKCADTAMYQAKANGRNRYEVFTKALENQLKLTETIEDTLLEELLENQLELYYMPIFESRSLALVGYETLLRSPTLMAKDIGPETFIQIAESSSLIKKIDLWVIDRSLLEFTQLRDEGFGGYLSVNISSLELKNKEFAPQVALKIKQSGIEPSLIHLEITETKLAAPDADSVLILNQLRDIGIKLVLDDFGTGYTAFNQLVHYPVDCLKIDRSFVDTIEVDHHKKMVEIIITLAKLYGLRVVAEGVENEVQLTYLADQGCQFVQGNLLSHPLPLEQFRDRFIRRVNYSNG</sequence>
<feature type="domain" description="GGDEF" evidence="3">
    <location>
        <begin position="388"/>
        <end position="529"/>
    </location>
</feature>
<dbReference type="RefSeq" id="WP_372266537.1">
    <property type="nucleotide sequence ID" value="NZ_JBFRUW010000050.1"/>
</dbReference>
<feature type="transmembrane region" description="Helical" evidence="1">
    <location>
        <begin position="277"/>
        <end position="299"/>
    </location>
</feature>
<feature type="domain" description="EAL" evidence="2">
    <location>
        <begin position="538"/>
        <end position="790"/>
    </location>
</feature>
<name>A0ABV4ND87_9VIBR</name>
<dbReference type="CDD" id="cd01948">
    <property type="entry name" value="EAL"/>
    <property type="match status" value="1"/>
</dbReference>
<dbReference type="SMART" id="SM00052">
    <property type="entry name" value="EAL"/>
    <property type="match status" value="1"/>
</dbReference>
<dbReference type="InterPro" id="IPR001633">
    <property type="entry name" value="EAL_dom"/>
</dbReference>
<dbReference type="CDD" id="cd01949">
    <property type="entry name" value="GGDEF"/>
    <property type="match status" value="1"/>
</dbReference>
<evidence type="ECO:0000313" key="4">
    <source>
        <dbReference type="EMBL" id="MFA0569387.1"/>
    </source>
</evidence>
<comment type="caution">
    <text evidence="4">The sequence shown here is derived from an EMBL/GenBank/DDBJ whole genome shotgun (WGS) entry which is preliminary data.</text>
</comment>
<dbReference type="InterPro" id="IPR035919">
    <property type="entry name" value="EAL_sf"/>
</dbReference>
<reference evidence="4 5" key="1">
    <citation type="journal article" date="2024" name="ISME J.">
        <title>Tailless and filamentous prophages are predominant in marine Vibrio.</title>
        <authorList>
            <person name="Steensen K."/>
            <person name="Seneca J."/>
            <person name="Bartlau N."/>
            <person name="Yu X.A."/>
            <person name="Hussain F.A."/>
            <person name="Polz M.F."/>
        </authorList>
    </citation>
    <scope>NUCLEOTIDE SEQUENCE [LARGE SCALE GENOMIC DNA]</scope>
    <source>
        <strain evidence="4 5">10N.222.51.A1</strain>
    </source>
</reference>
<feature type="transmembrane region" description="Helical" evidence="1">
    <location>
        <begin position="7"/>
        <end position="27"/>
    </location>
</feature>
<dbReference type="SUPFAM" id="SSF55073">
    <property type="entry name" value="Nucleotide cyclase"/>
    <property type="match status" value="1"/>
</dbReference>
<evidence type="ECO:0000259" key="3">
    <source>
        <dbReference type="PROSITE" id="PS50887"/>
    </source>
</evidence>
<dbReference type="Gene3D" id="3.30.70.270">
    <property type="match status" value="1"/>
</dbReference>